<evidence type="ECO:0000313" key="7">
    <source>
        <dbReference type="EMBL" id="OOV88478.1"/>
    </source>
</evidence>
<dbReference type="EMBL" id="MTSD02000001">
    <property type="protein sequence ID" value="OOV88478.1"/>
    <property type="molecule type" value="Genomic_DNA"/>
</dbReference>
<dbReference type="InterPro" id="IPR050218">
    <property type="entry name" value="LptD"/>
</dbReference>
<dbReference type="Proteomes" id="UP000190064">
    <property type="component" value="Unassembled WGS sequence"/>
</dbReference>
<comment type="function">
    <text evidence="4">Together with LptE, is involved in the assembly of lipopolysaccharide (LPS) at the surface of the outer membrane.</text>
</comment>
<keyword evidence="8" id="KW-1185">Reference proteome</keyword>
<dbReference type="PANTHER" id="PTHR30189:SF1">
    <property type="entry name" value="LPS-ASSEMBLY PROTEIN LPTD"/>
    <property type="match status" value="1"/>
</dbReference>
<name>A0A1T1HF27_OCELI</name>
<comment type="subunit">
    <text evidence="4">Component of the lipopolysaccharide transport and assembly complex. Interacts with LptE and LptA.</text>
</comment>
<sequence>MKLSASSSDLAVRSAFLSGQPLTPEVWMAVKGCMFVWAIGLSLSPLRAAEPIGQQGYYLDWVPYHQLTAEQRKSTKGMCQGLYVHPDIIDQPNHEITARKASYEADGKVILEGDVKADTANGFLTAEQATISADRTQISASGHVVVRQSSGLIYGQSGILNNNTKTFDLKKAEYLIFQNNARGVAQRMHRTDEGLVVIDNGSYTSCTPGDNSWQLVGSEIELDHESGFGTASHARLELADIPVFYWPYLRFPIDDRRHTGLLMPTFSVGGEGVEEYKQSLYLNLAPNYDATLTPHWYQERGTHLGTEWRYLLPENHFGMITYDFLASDPLYENKKRELFAYEAKGYLADNWIYRIDYAHASDDDYFHAFEANFDDANTESLDQLAETQYRQGNWHYIARLQGFQELDSDLADADREYYKLPELQANYASGNAALSYGSRNQAVWFERDIHDGSDYTGSVNPDTGEISWGSDLTAQRTHLEPYLSYRADALWGYSQLDLRGGYSQYALEGQPDDISDRQQRFIPTFSVDSGLLFERDMNAFGKGYIQTLEPRVKLVYAPTEDQHDIPLFDTSEYDFDRNQLFRDTRFSGIDRQGDLQKLALGITSRFIDDVSGREVLNLSLGQAFYAQERTVTLSADPQAELDYQHTRLVSPLVAAVSYYPLDWLTLDVSTQWNTDNTLFFLEKRESKIIGNHPSGVSFLLRHTKSYTDCSLNFSCAEGSGESYEETADLGLIAPLSTNWRAFGVIRRDIEQGRHLERIAGIEYESCCWSVRLARHQYYKGDDYDDPEAFDNSVRIELLLKGFGGIGQGEPYKRAAGFIPGFRAGY</sequence>
<dbReference type="Pfam" id="PF04453">
    <property type="entry name" value="LptD"/>
    <property type="match status" value="1"/>
</dbReference>
<dbReference type="HAMAP" id="MF_01411">
    <property type="entry name" value="LPS_assembly_LptD"/>
    <property type="match status" value="1"/>
</dbReference>
<dbReference type="InterPro" id="IPR005653">
    <property type="entry name" value="OstA-like_N"/>
</dbReference>
<comment type="caution">
    <text evidence="7">The sequence shown here is derived from an EMBL/GenBank/DDBJ whole genome shotgun (WGS) entry which is preliminary data.</text>
</comment>
<dbReference type="InterPro" id="IPR007543">
    <property type="entry name" value="LptD_C"/>
</dbReference>
<evidence type="ECO:0000259" key="5">
    <source>
        <dbReference type="Pfam" id="PF03968"/>
    </source>
</evidence>
<evidence type="ECO:0000256" key="2">
    <source>
        <dbReference type="ARBA" id="ARBA00023136"/>
    </source>
</evidence>
<evidence type="ECO:0000256" key="3">
    <source>
        <dbReference type="ARBA" id="ARBA00023237"/>
    </source>
</evidence>
<dbReference type="PANTHER" id="PTHR30189">
    <property type="entry name" value="LPS-ASSEMBLY PROTEIN"/>
    <property type="match status" value="1"/>
</dbReference>
<dbReference type="InterPro" id="IPR020889">
    <property type="entry name" value="LipoPS_assembly_LptD"/>
</dbReference>
<keyword evidence="3 4" id="KW-0998">Cell outer membrane</keyword>
<feature type="domain" description="LptD C-terminal" evidence="6">
    <location>
        <begin position="334"/>
        <end position="677"/>
    </location>
</feature>
<feature type="domain" description="Organic solvent tolerance-like N-terminal" evidence="5">
    <location>
        <begin position="95"/>
        <end position="227"/>
    </location>
</feature>
<dbReference type="STRING" id="966.BTA35_0202945"/>
<accession>A0A1T1HF27</accession>
<comment type="subcellular location">
    <subcellularLocation>
        <location evidence="4">Cell outer membrane</location>
    </subcellularLocation>
</comment>
<evidence type="ECO:0000256" key="4">
    <source>
        <dbReference type="HAMAP-Rule" id="MF_01411"/>
    </source>
</evidence>
<comment type="similarity">
    <text evidence="4">Belongs to the LptD family.</text>
</comment>
<dbReference type="GO" id="GO:1990351">
    <property type="term" value="C:transporter complex"/>
    <property type="evidence" value="ECO:0007669"/>
    <property type="project" value="TreeGrafter"/>
</dbReference>
<protein>
    <recommendedName>
        <fullName evidence="4">LPS-assembly protein LptD</fullName>
    </recommendedName>
</protein>
<evidence type="ECO:0000259" key="6">
    <source>
        <dbReference type="Pfam" id="PF04453"/>
    </source>
</evidence>
<organism evidence="7 8">
    <name type="scientific">Oceanospirillum linum</name>
    <dbReference type="NCBI Taxonomy" id="966"/>
    <lineage>
        <taxon>Bacteria</taxon>
        <taxon>Pseudomonadati</taxon>
        <taxon>Pseudomonadota</taxon>
        <taxon>Gammaproteobacteria</taxon>
        <taxon>Oceanospirillales</taxon>
        <taxon>Oceanospirillaceae</taxon>
        <taxon>Oceanospirillum</taxon>
    </lineage>
</organism>
<dbReference type="RefSeq" id="WP_077242915.1">
    <property type="nucleotide sequence ID" value="NZ_FXTS01000001.1"/>
</dbReference>
<evidence type="ECO:0000256" key="1">
    <source>
        <dbReference type="ARBA" id="ARBA00022729"/>
    </source>
</evidence>
<dbReference type="GO" id="GO:0043165">
    <property type="term" value="P:Gram-negative-bacterium-type cell outer membrane assembly"/>
    <property type="evidence" value="ECO:0007669"/>
    <property type="project" value="UniProtKB-UniRule"/>
</dbReference>
<dbReference type="Pfam" id="PF03968">
    <property type="entry name" value="LptD_N"/>
    <property type="match status" value="1"/>
</dbReference>
<dbReference type="GO" id="GO:0015920">
    <property type="term" value="P:lipopolysaccharide transport"/>
    <property type="evidence" value="ECO:0007669"/>
    <property type="project" value="InterPro"/>
</dbReference>
<keyword evidence="2 4" id="KW-0472">Membrane</keyword>
<keyword evidence="1 4" id="KW-0732">Signal</keyword>
<reference evidence="7" key="1">
    <citation type="submission" date="2017-02" db="EMBL/GenBank/DDBJ databases">
        <title>Draft Genome Sequence of the Salt Water Bacterium Oceanospirillum linum ATCC 11336.</title>
        <authorList>
            <person name="Trachtenberg A.M."/>
            <person name="Carney J.G."/>
            <person name="Linnane J.D."/>
            <person name="Rheaume B.A."/>
            <person name="Pitts N.L."/>
            <person name="Mykles D.L."/>
            <person name="Maclea K.S."/>
        </authorList>
    </citation>
    <scope>NUCLEOTIDE SEQUENCE [LARGE SCALE GENOMIC DNA]</scope>
    <source>
        <strain evidence="7">ATCC 11336</strain>
    </source>
</reference>
<dbReference type="Gene3D" id="2.60.450.10">
    <property type="entry name" value="Lipopolysaccharide (LPS) transport protein A like domain"/>
    <property type="match status" value="1"/>
</dbReference>
<evidence type="ECO:0000313" key="8">
    <source>
        <dbReference type="Proteomes" id="UP000190064"/>
    </source>
</evidence>
<proteinExistence type="inferred from homology"/>
<dbReference type="GO" id="GO:0009279">
    <property type="term" value="C:cell outer membrane"/>
    <property type="evidence" value="ECO:0007669"/>
    <property type="project" value="UniProtKB-SubCell"/>
</dbReference>
<gene>
    <name evidence="4" type="primary">lptD</name>
    <name evidence="7" type="ORF">BTA35_0202945</name>
</gene>
<comment type="caution">
    <text evidence="4">Lacks conserved residue(s) required for the propagation of feature annotation.</text>
</comment>
<dbReference type="AlphaFoldDB" id="A0A1T1HF27"/>